<proteinExistence type="predicted"/>
<dbReference type="OrthoDB" id="5654021at2"/>
<keyword evidence="1" id="KW-0472">Membrane</keyword>
<keyword evidence="1" id="KW-1133">Transmembrane helix</keyword>
<feature type="transmembrane region" description="Helical" evidence="1">
    <location>
        <begin position="46"/>
        <end position="64"/>
    </location>
</feature>
<dbReference type="EMBL" id="CABPSQ010000008">
    <property type="protein sequence ID" value="VVE71596.1"/>
    <property type="molecule type" value="Genomic_DNA"/>
</dbReference>
<evidence type="ECO:0000313" key="3">
    <source>
        <dbReference type="Proteomes" id="UP000414136"/>
    </source>
</evidence>
<accession>A0A5E5AER6</accession>
<dbReference type="Proteomes" id="UP000414136">
    <property type="component" value="Unassembled WGS sequence"/>
</dbReference>
<evidence type="ECO:0000256" key="1">
    <source>
        <dbReference type="SAM" id="Phobius"/>
    </source>
</evidence>
<name>A0A5E5AER6_9BURK</name>
<evidence type="ECO:0000313" key="2">
    <source>
        <dbReference type="EMBL" id="VVE71596.1"/>
    </source>
</evidence>
<dbReference type="RefSeq" id="WP_150626720.1">
    <property type="nucleotide sequence ID" value="NZ_CABPSQ010000008.1"/>
</dbReference>
<protein>
    <submittedName>
        <fullName evidence="2">NfeD-like family protein 1</fullName>
    </submittedName>
</protein>
<keyword evidence="3" id="KW-1185">Reference proteome</keyword>
<feature type="transmembrane region" description="Helical" evidence="1">
    <location>
        <begin position="7"/>
        <end position="40"/>
    </location>
</feature>
<organism evidence="2 3">
    <name type="scientific">Pandoraea captiosa</name>
    <dbReference type="NCBI Taxonomy" id="2508302"/>
    <lineage>
        <taxon>Bacteria</taxon>
        <taxon>Pseudomonadati</taxon>
        <taxon>Pseudomonadota</taxon>
        <taxon>Betaproteobacteria</taxon>
        <taxon>Burkholderiales</taxon>
        <taxon>Burkholderiaceae</taxon>
        <taxon>Pandoraea</taxon>
    </lineage>
</organism>
<reference evidence="2 3" key="1">
    <citation type="submission" date="2019-08" db="EMBL/GenBank/DDBJ databases">
        <authorList>
            <person name="Peeters C."/>
        </authorList>
    </citation>
    <scope>NUCLEOTIDE SEQUENCE [LARGE SCALE GENOMIC DNA]</scope>
    <source>
        <strain evidence="2 3">LMG 31118</strain>
    </source>
</reference>
<gene>
    <name evidence="2" type="ORF">PCA31118_03917</name>
</gene>
<sequence length="145" mass="15990">MEQAWLWFGVAGLIVVLELASGTFYLLMVALGVAAGGIAALLRADWPLQWVSAAIVAGVAVWLLRRSRFGQRRIKVDVSADPNTILDIGQRLHVQAWRPDGQARAMYRGAEWDVELLPGESPDAGWFVIREIRGSRLYVAHAPAQ</sequence>
<keyword evidence="1" id="KW-0812">Transmembrane</keyword>
<dbReference type="AlphaFoldDB" id="A0A5E5AER6"/>